<reference evidence="2" key="1">
    <citation type="journal article" date="2022" name="bioRxiv">
        <title>Sequencing and chromosome-scale assembly of the giantPleurodeles waltlgenome.</title>
        <authorList>
            <person name="Brown T."/>
            <person name="Elewa A."/>
            <person name="Iarovenko S."/>
            <person name="Subramanian E."/>
            <person name="Araus A.J."/>
            <person name="Petzold A."/>
            <person name="Susuki M."/>
            <person name="Suzuki K.-i.T."/>
            <person name="Hayashi T."/>
            <person name="Toyoda A."/>
            <person name="Oliveira C."/>
            <person name="Osipova E."/>
            <person name="Leigh N.D."/>
            <person name="Simon A."/>
            <person name="Yun M.H."/>
        </authorList>
    </citation>
    <scope>NUCLEOTIDE SEQUENCE</scope>
    <source>
        <strain evidence="2">20211129_DDA</strain>
        <tissue evidence="2">Liver</tissue>
    </source>
</reference>
<dbReference type="Proteomes" id="UP001066276">
    <property type="component" value="Chromosome 6"/>
</dbReference>
<feature type="compositionally biased region" description="Polar residues" evidence="1">
    <location>
        <begin position="21"/>
        <end position="32"/>
    </location>
</feature>
<feature type="compositionally biased region" description="Basic and acidic residues" evidence="1">
    <location>
        <begin position="66"/>
        <end position="76"/>
    </location>
</feature>
<sequence>MTSYQYKINVAGFPLRLQQSTRTGWTKISTRGNPGALRGGTFPKKRSVSRVSPMKRADKGHRKSRRVESRGKVRKGEAKRKKTRREKTRDRSRGARNVPDGRRGTRSRGARDAQERESGKRRRTEGDHGW</sequence>
<dbReference type="EMBL" id="JANPWB010000010">
    <property type="protein sequence ID" value="KAJ1136366.1"/>
    <property type="molecule type" value="Genomic_DNA"/>
</dbReference>
<protein>
    <submittedName>
        <fullName evidence="2">Uncharacterized protein</fullName>
    </submittedName>
</protein>
<feature type="compositionally biased region" description="Basic residues" evidence="1">
    <location>
        <begin position="77"/>
        <end position="86"/>
    </location>
</feature>
<feature type="region of interest" description="Disordered" evidence="1">
    <location>
        <begin position="21"/>
        <end position="130"/>
    </location>
</feature>
<keyword evidence="3" id="KW-1185">Reference proteome</keyword>
<dbReference type="AlphaFoldDB" id="A0AAV7Q7P4"/>
<proteinExistence type="predicted"/>
<organism evidence="2 3">
    <name type="scientific">Pleurodeles waltl</name>
    <name type="common">Iberian ribbed newt</name>
    <dbReference type="NCBI Taxonomy" id="8319"/>
    <lineage>
        <taxon>Eukaryota</taxon>
        <taxon>Metazoa</taxon>
        <taxon>Chordata</taxon>
        <taxon>Craniata</taxon>
        <taxon>Vertebrata</taxon>
        <taxon>Euteleostomi</taxon>
        <taxon>Amphibia</taxon>
        <taxon>Batrachia</taxon>
        <taxon>Caudata</taxon>
        <taxon>Salamandroidea</taxon>
        <taxon>Salamandridae</taxon>
        <taxon>Pleurodelinae</taxon>
        <taxon>Pleurodeles</taxon>
    </lineage>
</organism>
<evidence type="ECO:0000313" key="2">
    <source>
        <dbReference type="EMBL" id="KAJ1136366.1"/>
    </source>
</evidence>
<evidence type="ECO:0000313" key="3">
    <source>
        <dbReference type="Proteomes" id="UP001066276"/>
    </source>
</evidence>
<name>A0AAV7Q7P4_PLEWA</name>
<gene>
    <name evidence="2" type="ORF">NDU88_002783</name>
</gene>
<accession>A0AAV7Q7P4</accession>
<comment type="caution">
    <text evidence="2">The sequence shown here is derived from an EMBL/GenBank/DDBJ whole genome shotgun (WGS) entry which is preliminary data.</text>
</comment>
<evidence type="ECO:0000256" key="1">
    <source>
        <dbReference type="SAM" id="MobiDB-lite"/>
    </source>
</evidence>
<feature type="compositionally biased region" description="Basic and acidic residues" evidence="1">
    <location>
        <begin position="87"/>
        <end position="130"/>
    </location>
</feature>